<dbReference type="InterPro" id="IPR003594">
    <property type="entry name" value="HATPase_dom"/>
</dbReference>
<dbReference type="Gene3D" id="3.30.565.10">
    <property type="entry name" value="Histidine kinase-like ATPase, C-terminal domain"/>
    <property type="match status" value="1"/>
</dbReference>
<organism evidence="12 13">
    <name type="scientific">Paenibacillus ginsengarvi</name>
    <dbReference type="NCBI Taxonomy" id="400777"/>
    <lineage>
        <taxon>Bacteria</taxon>
        <taxon>Bacillati</taxon>
        <taxon>Bacillota</taxon>
        <taxon>Bacilli</taxon>
        <taxon>Bacillales</taxon>
        <taxon>Paenibacillaceae</taxon>
        <taxon>Paenibacillus</taxon>
    </lineage>
</organism>
<dbReference type="CDD" id="cd00090">
    <property type="entry name" value="HTH_ARSR"/>
    <property type="match status" value="1"/>
</dbReference>
<gene>
    <name evidence="12" type="ORF">D7M11_15445</name>
</gene>
<dbReference type="Proteomes" id="UP000282311">
    <property type="component" value="Unassembled WGS sequence"/>
</dbReference>
<evidence type="ECO:0000256" key="4">
    <source>
        <dbReference type="ARBA" id="ARBA00022741"/>
    </source>
</evidence>
<feature type="domain" description="Histidine kinase/HSP90-like ATPase" evidence="10">
    <location>
        <begin position="199"/>
        <end position="343"/>
    </location>
</feature>
<evidence type="ECO:0000313" key="12">
    <source>
        <dbReference type="EMBL" id="RKN83972.1"/>
    </source>
</evidence>
<keyword evidence="7" id="KW-0238">DNA-binding</keyword>
<dbReference type="Gene3D" id="1.10.10.10">
    <property type="entry name" value="Winged helix-like DNA-binding domain superfamily/Winged helix DNA-binding domain"/>
    <property type="match status" value="1"/>
</dbReference>
<dbReference type="InterPro" id="IPR036890">
    <property type="entry name" value="HATPase_C_sf"/>
</dbReference>
<evidence type="ECO:0000259" key="10">
    <source>
        <dbReference type="SMART" id="SM00387"/>
    </source>
</evidence>
<dbReference type="OrthoDB" id="4479164at2"/>
<comment type="catalytic activity">
    <reaction evidence="1">
        <text>ATP-dependent breakage, passage and rejoining of double-stranded DNA.</text>
        <dbReference type="EC" id="5.6.2.2"/>
    </reaction>
</comment>
<feature type="domain" description="HTH arsR-type" evidence="11">
    <location>
        <begin position="93"/>
        <end position="170"/>
    </location>
</feature>
<evidence type="ECO:0000313" key="13">
    <source>
        <dbReference type="Proteomes" id="UP000282311"/>
    </source>
</evidence>
<dbReference type="SMART" id="SM00418">
    <property type="entry name" value="HTH_ARSR"/>
    <property type="match status" value="1"/>
</dbReference>
<dbReference type="SUPFAM" id="SSF55874">
    <property type="entry name" value="ATPase domain of HSP90 chaperone/DNA topoisomerase II/histidine kinase"/>
    <property type="match status" value="1"/>
</dbReference>
<dbReference type="PANTHER" id="PTHR45866:SF1">
    <property type="entry name" value="DNA GYRASE SUBUNIT B, MITOCHONDRIAL"/>
    <property type="match status" value="1"/>
</dbReference>
<dbReference type="RefSeq" id="WP_120748136.1">
    <property type="nucleotide sequence ID" value="NZ_RBAH01000010.1"/>
</dbReference>
<evidence type="ECO:0000256" key="2">
    <source>
        <dbReference type="ARBA" id="ARBA00010708"/>
    </source>
</evidence>
<keyword evidence="4" id="KW-0547">Nucleotide-binding</keyword>
<dbReference type="EMBL" id="RBAH01000010">
    <property type="protein sequence ID" value="RKN83972.1"/>
    <property type="molecule type" value="Genomic_DNA"/>
</dbReference>
<evidence type="ECO:0000256" key="7">
    <source>
        <dbReference type="ARBA" id="ARBA00023125"/>
    </source>
</evidence>
<dbReference type="Pfam" id="PF02518">
    <property type="entry name" value="HATPase_c"/>
    <property type="match status" value="1"/>
</dbReference>
<dbReference type="PANTHER" id="PTHR45866">
    <property type="entry name" value="DNA GYRASE/TOPOISOMERASE SUBUNIT B"/>
    <property type="match status" value="1"/>
</dbReference>
<dbReference type="InterPro" id="IPR036390">
    <property type="entry name" value="WH_DNA-bd_sf"/>
</dbReference>
<comment type="similarity">
    <text evidence="2">Belongs to the type II topoisomerase GyrB family.</text>
</comment>
<dbReference type="PRINTS" id="PR00418">
    <property type="entry name" value="TPI2FAMILY"/>
</dbReference>
<evidence type="ECO:0000256" key="3">
    <source>
        <dbReference type="ARBA" id="ARBA00012895"/>
    </source>
</evidence>
<sequence>MNRDYGAELDMLKKQMEELERAVRSLADAQRMPLAAGGRERPAAETELSGEVTDRGVVYFSGHYPAGGQTVRFDAQERKVDELLGIHGEKAAKVLAAIGHKQRLDLLLAVWEEPLTGVELVEKLGMGTTGQLYHHLKALTGADLLVQEERGGRYTIPSHRRFQLLLLLAAVSDLIETSNFIDMTEARGEAHAYLGAAAQGGHDIHQLLLAVVDNSVLEHEAGYCSEVRIYVHDDGSATVTDNGRGIPVRLLPQTGKPAVQSVLTELERLAGQGGKTFLAPGAAKGISIAVVNALSRRLGVEVRRDGGIFRQEYRYGIPQSGLLSIGETNETGTSITFQPDPELFHGGFDADILAARAAELEASHPGLRISVR</sequence>
<evidence type="ECO:0000256" key="1">
    <source>
        <dbReference type="ARBA" id="ARBA00000185"/>
    </source>
</evidence>
<dbReference type="InterPro" id="IPR036388">
    <property type="entry name" value="WH-like_DNA-bd_sf"/>
</dbReference>
<keyword evidence="9" id="KW-0175">Coiled coil</keyword>
<evidence type="ECO:0000256" key="9">
    <source>
        <dbReference type="SAM" id="Coils"/>
    </source>
</evidence>
<dbReference type="SMART" id="SM00387">
    <property type="entry name" value="HATPase_c"/>
    <property type="match status" value="1"/>
</dbReference>
<name>A0A3B0CEP7_9BACL</name>
<evidence type="ECO:0000256" key="8">
    <source>
        <dbReference type="ARBA" id="ARBA00023235"/>
    </source>
</evidence>
<evidence type="ECO:0000256" key="6">
    <source>
        <dbReference type="ARBA" id="ARBA00023029"/>
    </source>
</evidence>
<keyword evidence="8" id="KW-0413">Isomerase</keyword>
<comment type="caution">
    <text evidence="12">The sequence shown here is derived from an EMBL/GenBank/DDBJ whole genome shotgun (WGS) entry which is preliminary data.</text>
</comment>
<evidence type="ECO:0000259" key="11">
    <source>
        <dbReference type="SMART" id="SM00418"/>
    </source>
</evidence>
<dbReference type="GO" id="GO:0003677">
    <property type="term" value="F:DNA binding"/>
    <property type="evidence" value="ECO:0007669"/>
    <property type="project" value="UniProtKB-KW"/>
</dbReference>
<feature type="coiled-coil region" evidence="9">
    <location>
        <begin position="2"/>
        <end position="32"/>
    </location>
</feature>
<protein>
    <recommendedName>
        <fullName evidence="3">DNA topoisomerase (ATP-hydrolyzing)</fullName>
        <ecNumber evidence="3">5.6.2.2</ecNumber>
    </recommendedName>
</protein>
<accession>A0A3B0CEP7</accession>
<dbReference type="GO" id="GO:0005524">
    <property type="term" value="F:ATP binding"/>
    <property type="evidence" value="ECO:0007669"/>
    <property type="project" value="UniProtKB-KW"/>
</dbReference>
<proteinExistence type="inferred from homology"/>
<dbReference type="EC" id="5.6.2.2" evidence="3"/>
<evidence type="ECO:0000256" key="5">
    <source>
        <dbReference type="ARBA" id="ARBA00022840"/>
    </source>
</evidence>
<dbReference type="GO" id="GO:0003700">
    <property type="term" value="F:DNA-binding transcription factor activity"/>
    <property type="evidence" value="ECO:0007669"/>
    <property type="project" value="InterPro"/>
</dbReference>
<dbReference type="AlphaFoldDB" id="A0A3B0CEP7"/>
<dbReference type="GO" id="GO:0003918">
    <property type="term" value="F:DNA topoisomerase type II (double strand cut, ATP-hydrolyzing) activity"/>
    <property type="evidence" value="ECO:0007669"/>
    <property type="project" value="UniProtKB-EC"/>
</dbReference>
<keyword evidence="6" id="KW-0799">Topoisomerase</keyword>
<keyword evidence="13" id="KW-1185">Reference proteome</keyword>
<reference evidence="12 13" key="1">
    <citation type="journal article" date="2007" name="Int. J. Syst. Evol. Microbiol.">
        <title>Paenibacillus ginsengarvi sp. nov., isolated from soil from ginseng cultivation.</title>
        <authorList>
            <person name="Yoon M.H."/>
            <person name="Ten L.N."/>
            <person name="Im W.T."/>
        </authorList>
    </citation>
    <scope>NUCLEOTIDE SEQUENCE [LARGE SCALE GENOMIC DNA]</scope>
    <source>
        <strain evidence="12 13">KCTC 13059</strain>
    </source>
</reference>
<dbReference type="InterPro" id="IPR001845">
    <property type="entry name" value="HTH_ArsR_DNA-bd_dom"/>
</dbReference>
<dbReference type="InterPro" id="IPR011991">
    <property type="entry name" value="ArsR-like_HTH"/>
</dbReference>
<keyword evidence="5" id="KW-0067">ATP-binding</keyword>
<dbReference type="SUPFAM" id="SSF46785">
    <property type="entry name" value="Winged helix' DNA-binding domain"/>
    <property type="match status" value="1"/>
</dbReference>